<reference evidence="1" key="1">
    <citation type="submission" date="2023-10" db="EMBL/GenBank/DDBJ databases">
        <authorList>
            <person name="Chen Y."/>
            <person name="Shah S."/>
            <person name="Dougan E. K."/>
            <person name="Thang M."/>
            <person name="Chan C."/>
        </authorList>
    </citation>
    <scope>NUCLEOTIDE SEQUENCE [LARGE SCALE GENOMIC DNA]</scope>
</reference>
<sequence length="111" mass="11522">MLASLSPGGGGCSWRCAGCSRPSACRWRSRGDARGAQGRAAARGGDGVLSIVGLATAFTVTPVVSMLVRVLTEFLVPLIVGPPVELVRVLLVHLQRLRRSGELAVTSAVIV</sequence>
<keyword evidence="2" id="KW-1185">Reference proteome</keyword>
<protein>
    <submittedName>
        <fullName evidence="1">Uncharacterized protein</fullName>
    </submittedName>
</protein>
<gene>
    <name evidence="1" type="ORF">PCOR1329_LOCUS37643</name>
</gene>
<organism evidence="1 2">
    <name type="scientific">Prorocentrum cordatum</name>
    <dbReference type="NCBI Taxonomy" id="2364126"/>
    <lineage>
        <taxon>Eukaryota</taxon>
        <taxon>Sar</taxon>
        <taxon>Alveolata</taxon>
        <taxon>Dinophyceae</taxon>
        <taxon>Prorocentrales</taxon>
        <taxon>Prorocentraceae</taxon>
        <taxon>Prorocentrum</taxon>
    </lineage>
</organism>
<evidence type="ECO:0000313" key="1">
    <source>
        <dbReference type="EMBL" id="CAK0843227.1"/>
    </source>
</evidence>
<dbReference type="Proteomes" id="UP001189429">
    <property type="component" value="Unassembled WGS sequence"/>
</dbReference>
<dbReference type="EMBL" id="CAUYUJ010014562">
    <property type="protein sequence ID" value="CAK0843227.1"/>
    <property type="molecule type" value="Genomic_DNA"/>
</dbReference>
<proteinExistence type="predicted"/>
<evidence type="ECO:0000313" key="2">
    <source>
        <dbReference type="Proteomes" id="UP001189429"/>
    </source>
</evidence>
<name>A0ABN9TBY6_9DINO</name>
<comment type="caution">
    <text evidence="1">The sequence shown here is derived from an EMBL/GenBank/DDBJ whole genome shotgun (WGS) entry which is preliminary data.</text>
</comment>
<accession>A0ABN9TBY6</accession>